<dbReference type="SUPFAM" id="SSF50475">
    <property type="entry name" value="FMN-binding split barrel"/>
    <property type="match status" value="1"/>
</dbReference>
<dbReference type="InterPro" id="IPR039261">
    <property type="entry name" value="FNR_nucleotide-bd"/>
</dbReference>
<keyword evidence="4" id="KW-1185">Reference proteome</keyword>
<feature type="region of interest" description="Disordered" evidence="1">
    <location>
        <begin position="1"/>
        <end position="20"/>
    </location>
</feature>
<dbReference type="PANTHER" id="PTHR42815">
    <property type="entry name" value="FAD-BINDING, PUTATIVE (AFU_ORTHOLOGUE AFUA_6G07600)-RELATED"/>
    <property type="match status" value="1"/>
</dbReference>
<dbReference type="Pfam" id="PF00175">
    <property type="entry name" value="NAD_binding_1"/>
    <property type="match status" value="1"/>
</dbReference>
<proteinExistence type="predicted"/>
<evidence type="ECO:0000313" key="3">
    <source>
        <dbReference type="EMBL" id="KEJ88309.1"/>
    </source>
</evidence>
<dbReference type="OrthoDB" id="9786134at2"/>
<protein>
    <submittedName>
        <fullName evidence="3">Oxidoreductase</fullName>
    </submittedName>
</protein>
<dbReference type="GO" id="GO:0016491">
    <property type="term" value="F:oxidoreductase activity"/>
    <property type="evidence" value="ECO:0007669"/>
    <property type="project" value="InterPro"/>
</dbReference>
<dbReference type="SUPFAM" id="SSF63380">
    <property type="entry name" value="Riboflavin synthase domain-like"/>
    <property type="match status" value="1"/>
</dbReference>
<comment type="caution">
    <text evidence="3">The sequence shown here is derived from an EMBL/GenBank/DDBJ whole genome shotgun (WGS) entry which is preliminary data.</text>
</comment>
<dbReference type="Gene3D" id="3.40.50.80">
    <property type="entry name" value="Nucleotide-binding domain of ferredoxin-NADP reductase (FNR) module"/>
    <property type="match status" value="1"/>
</dbReference>
<dbReference type="Gene3D" id="2.30.110.10">
    <property type="entry name" value="Electron Transport, Fmn-binding Protein, Chain A"/>
    <property type="match status" value="1"/>
</dbReference>
<dbReference type="InterPro" id="IPR017927">
    <property type="entry name" value="FAD-bd_FR_type"/>
</dbReference>
<feature type="compositionally biased region" description="Basic and acidic residues" evidence="1">
    <location>
        <begin position="9"/>
        <end position="20"/>
    </location>
</feature>
<accession>A0A073IEW2</accession>
<feature type="domain" description="FAD-binding FR-type" evidence="2">
    <location>
        <begin position="360"/>
        <end position="491"/>
    </location>
</feature>
<dbReference type="RefSeq" id="WP_025059965.1">
    <property type="nucleotide sequence ID" value="NZ_JAMC01000007.1"/>
</dbReference>
<dbReference type="PROSITE" id="PS51384">
    <property type="entry name" value="FAD_FR"/>
    <property type="match status" value="1"/>
</dbReference>
<sequence>MAQIHKSHKGELRLQERRNTPKEMITSIPQYIAPDMPQQHADFFADLPYLPLATLDHDGRPWVSLLVTHSKSDPSAGIKISDQNTMSVVAESNPYDPFARALMQGPTSDHAQKLFAGVGVDFSNRRRNKIAGEIRAASVEESGKISLLLASDQHLGNCPKYITLRELAYEKRSADLVYDSFETHTAALPNAAKAIVDQASTVFLATKHSADEASSGIKTDMGVNHRGGAPGFTRLYEETNGDEITTYLVLPDHSGNRFYQSLGNIETDPEVGLAFPDFRTGHVLYITGEAENLLDDEAEALMPRSNLLTRIKVTGAVFVKNALNLRLTSDEQVSLYNPPVKYLRRELEQTGHVFVPPEAASPISATLVSTHRLSDSIRTFNFDLSQPIKTPLPGGYGVFDFSGLMDAGYRHMSEAYPQLVNEDYLRSWTLSNAPAYDADSNEFAATNQLSVTVKRKTGGLMSNVLHNNAHKLVQLKLPVEFKGTGASFTCFTPGTKGALPSVPSKMLWIAGGVGITPFMAMWDGILEMARAHPQTSTDIVLLFSGRGDDIRVLEHFARQIGAVPASVKLRIVAFQSAKDDLMVAKSARNDLRSAFSEDMMQIEERRVQVEDIECISAVDSREVYMCGPNGFMTWGEAALTELGVEESRLHREAFTF</sequence>
<dbReference type="AlphaFoldDB" id="A0A073IEW2"/>
<dbReference type="InterPro" id="IPR012349">
    <property type="entry name" value="Split_barrel_FMN-bd"/>
</dbReference>
<reference evidence="3 4" key="1">
    <citation type="submission" date="2014-01" db="EMBL/GenBank/DDBJ databases">
        <title>Sulfitobacter donghicola JCM 14565 Genome Sequencing.</title>
        <authorList>
            <person name="Lai Q."/>
            <person name="Hong Z."/>
        </authorList>
    </citation>
    <scope>NUCLEOTIDE SEQUENCE [LARGE SCALE GENOMIC DNA]</scope>
    <source>
        <strain evidence="3 4">JCM 14565</strain>
    </source>
</reference>
<evidence type="ECO:0000259" key="2">
    <source>
        <dbReference type="PROSITE" id="PS51384"/>
    </source>
</evidence>
<name>A0A073IEW2_9RHOB</name>
<dbReference type="InterPro" id="IPR001433">
    <property type="entry name" value="OxRdtase_FAD/NAD-bd"/>
</dbReference>
<evidence type="ECO:0000313" key="4">
    <source>
        <dbReference type="Proteomes" id="UP000027734"/>
    </source>
</evidence>
<dbReference type="Proteomes" id="UP000027734">
    <property type="component" value="Unassembled WGS sequence"/>
</dbReference>
<dbReference type="EMBL" id="JAMC01000007">
    <property type="protein sequence ID" value="KEJ88309.1"/>
    <property type="molecule type" value="Genomic_DNA"/>
</dbReference>
<dbReference type="Gene3D" id="2.40.30.10">
    <property type="entry name" value="Translation factors"/>
    <property type="match status" value="1"/>
</dbReference>
<organism evidence="3 4">
    <name type="scientific">Sulfitobacter donghicola DSW-25 = KCTC 12864 = JCM 14565</name>
    <dbReference type="NCBI Taxonomy" id="1300350"/>
    <lineage>
        <taxon>Bacteria</taxon>
        <taxon>Pseudomonadati</taxon>
        <taxon>Pseudomonadota</taxon>
        <taxon>Alphaproteobacteria</taxon>
        <taxon>Rhodobacterales</taxon>
        <taxon>Roseobacteraceae</taxon>
        <taxon>Sulfitobacter</taxon>
    </lineage>
</organism>
<dbReference type="eggNOG" id="COG1018">
    <property type="taxonomic scope" value="Bacteria"/>
</dbReference>
<dbReference type="PANTHER" id="PTHR42815:SF2">
    <property type="entry name" value="FAD-BINDING, PUTATIVE (AFU_ORTHOLOGUE AFUA_6G07600)-RELATED"/>
    <property type="match status" value="1"/>
</dbReference>
<gene>
    <name evidence="3" type="ORF">DSW25_16670</name>
</gene>
<dbReference type="InterPro" id="IPR017938">
    <property type="entry name" value="Riboflavin_synthase-like_b-brl"/>
</dbReference>
<dbReference type="STRING" id="1300350.Z948_2637"/>
<dbReference type="eggNOG" id="COG3576">
    <property type="taxonomic scope" value="Bacteria"/>
</dbReference>
<evidence type="ECO:0000256" key="1">
    <source>
        <dbReference type="SAM" id="MobiDB-lite"/>
    </source>
</evidence>
<dbReference type="SUPFAM" id="SSF52343">
    <property type="entry name" value="Ferredoxin reductase-like, C-terminal NADP-linked domain"/>
    <property type="match status" value="1"/>
</dbReference>